<evidence type="ECO:0000313" key="2">
    <source>
        <dbReference type="Proteomes" id="UP000805193"/>
    </source>
</evidence>
<dbReference type="EMBL" id="JABSTQ010009327">
    <property type="protein sequence ID" value="KAG0430422.1"/>
    <property type="molecule type" value="Genomic_DNA"/>
</dbReference>
<protein>
    <submittedName>
        <fullName evidence="1">Uncharacterized protein</fullName>
    </submittedName>
</protein>
<organism evidence="1 2">
    <name type="scientific">Ixodes persulcatus</name>
    <name type="common">Taiga tick</name>
    <dbReference type="NCBI Taxonomy" id="34615"/>
    <lineage>
        <taxon>Eukaryota</taxon>
        <taxon>Metazoa</taxon>
        <taxon>Ecdysozoa</taxon>
        <taxon>Arthropoda</taxon>
        <taxon>Chelicerata</taxon>
        <taxon>Arachnida</taxon>
        <taxon>Acari</taxon>
        <taxon>Parasitiformes</taxon>
        <taxon>Ixodida</taxon>
        <taxon>Ixodoidea</taxon>
        <taxon>Ixodidae</taxon>
        <taxon>Ixodinae</taxon>
        <taxon>Ixodes</taxon>
    </lineage>
</organism>
<sequence>MARDRNEDDQSDFLMDVAEAEEAVGGSSPHLPSPPNNGGSPAPASTSPPVTATPRYATEGMPSEPGAMTVDSMNPTTSETDVTHPAAREPKGAGDGGSDDMATKDLDEDTTDGQPPKRLRDSLSPRKKSSQNKTPTQGLGTPLTPKRAV</sequence>
<dbReference type="Proteomes" id="UP000805193">
    <property type="component" value="Unassembled WGS sequence"/>
</dbReference>
<proteinExistence type="predicted"/>
<reference evidence="1 2" key="1">
    <citation type="journal article" date="2020" name="Cell">
        <title>Large-Scale Comparative Analyses of Tick Genomes Elucidate Their Genetic Diversity and Vector Capacities.</title>
        <authorList>
            <consortium name="Tick Genome and Microbiome Consortium (TIGMIC)"/>
            <person name="Jia N."/>
            <person name="Wang J."/>
            <person name="Shi W."/>
            <person name="Du L."/>
            <person name="Sun Y."/>
            <person name="Zhan W."/>
            <person name="Jiang J.F."/>
            <person name="Wang Q."/>
            <person name="Zhang B."/>
            <person name="Ji P."/>
            <person name="Bell-Sakyi L."/>
            <person name="Cui X.M."/>
            <person name="Yuan T.T."/>
            <person name="Jiang B.G."/>
            <person name="Yang W.F."/>
            <person name="Lam T.T."/>
            <person name="Chang Q.C."/>
            <person name="Ding S.J."/>
            <person name="Wang X.J."/>
            <person name="Zhu J.G."/>
            <person name="Ruan X.D."/>
            <person name="Zhao L."/>
            <person name="Wei J.T."/>
            <person name="Ye R.Z."/>
            <person name="Que T.C."/>
            <person name="Du C.H."/>
            <person name="Zhou Y.H."/>
            <person name="Cheng J.X."/>
            <person name="Dai P.F."/>
            <person name="Guo W.B."/>
            <person name="Han X.H."/>
            <person name="Huang E.J."/>
            <person name="Li L.F."/>
            <person name="Wei W."/>
            <person name="Gao Y.C."/>
            <person name="Liu J.Z."/>
            <person name="Shao H.Z."/>
            <person name="Wang X."/>
            <person name="Wang C.C."/>
            <person name="Yang T.C."/>
            <person name="Huo Q.B."/>
            <person name="Li W."/>
            <person name="Chen H.Y."/>
            <person name="Chen S.E."/>
            <person name="Zhou L.G."/>
            <person name="Ni X.B."/>
            <person name="Tian J.H."/>
            <person name="Sheng Y."/>
            <person name="Liu T."/>
            <person name="Pan Y.S."/>
            <person name="Xia L.Y."/>
            <person name="Li J."/>
            <person name="Zhao F."/>
            <person name="Cao W.C."/>
        </authorList>
    </citation>
    <scope>NUCLEOTIDE SEQUENCE [LARGE SCALE GENOMIC DNA]</scope>
    <source>
        <strain evidence="1">Iper-2018</strain>
    </source>
</reference>
<keyword evidence="2" id="KW-1185">Reference proteome</keyword>
<evidence type="ECO:0000313" key="1">
    <source>
        <dbReference type="EMBL" id="KAG0430422.1"/>
    </source>
</evidence>
<gene>
    <name evidence="1" type="ORF">HPB47_022711</name>
</gene>
<name>A0AC60QBA0_IXOPE</name>
<accession>A0AC60QBA0</accession>
<comment type="caution">
    <text evidence="1">The sequence shown here is derived from an EMBL/GenBank/DDBJ whole genome shotgun (WGS) entry which is preliminary data.</text>
</comment>